<dbReference type="HOGENOM" id="CLU_118669_1_0_1"/>
<dbReference type="Proteomes" id="UP000007148">
    <property type="component" value="Unassembled WGS sequence"/>
</dbReference>
<evidence type="ECO:0000313" key="1">
    <source>
        <dbReference type="EMBL" id="CCA66535.1"/>
    </source>
</evidence>
<sequence>MYRGRFKAVQLMVKTHKTTIFFPCPQEMTFNEAKERVLSALTQFPNETDVPSVNSTNDFEICVGRLTKKTTDGAGSSSGSKLEFEIIDGEKRMRDVFNKPWEVCYLKFRNAEGSLLPVKVKFATLVEDEPEEEPQE</sequence>
<dbReference type="AlphaFoldDB" id="G4T5E1"/>
<gene>
    <name evidence="1" type="ORF">PIIN_00219</name>
</gene>
<dbReference type="OrthoDB" id="3173670at2759"/>
<reference evidence="1 2" key="1">
    <citation type="journal article" date="2011" name="PLoS Pathog.">
        <title>Endophytic Life Strategies Decoded by Genome and Transcriptome Analyses of the Mutualistic Root Symbiont Piriformospora indica.</title>
        <authorList>
            <person name="Zuccaro A."/>
            <person name="Lahrmann U."/>
            <person name="Guldener U."/>
            <person name="Langen G."/>
            <person name="Pfiffi S."/>
            <person name="Biedenkopf D."/>
            <person name="Wong P."/>
            <person name="Samans B."/>
            <person name="Grimm C."/>
            <person name="Basiewicz M."/>
            <person name="Murat C."/>
            <person name="Martin F."/>
            <person name="Kogel K.H."/>
        </authorList>
    </citation>
    <scope>NUCLEOTIDE SEQUENCE [LARGE SCALE GENOMIC DNA]</scope>
    <source>
        <strain evidence="1 2">DSM 11827</strain>
    </source>
</reference>
<accession>G4T5E1</accession>
<dbReference type="eggNOG" id="ENOG502T2BI">
    <property type="taxonomic scope" value="Eukaryota"/>
</dbReference>
<comment type="caution">
    <text evidence="1">The sequence shown here is derived from an EMBL/GenBank/DDBJ whole genome shotgun (WGS) entry which is preliminary data.</text>
</comment>
<dbReference type="InParanoid" id="G4T5E1"/>
<evidence type="ECO:0000313" key="2">
    <source>
        <dbReference type="Proteomes" id="UP000007148"/>
    </source>
</evidence>
<dbReference type="OMA" id="NDMELKM"/>
<proteinExistence type="predicted"/>
<protein>
    <submittedName>
        <fullName evidence="1">Uncharacterized protein</fullName>
    </submittedName>
</protein>
<dbReference type="EMBL" id="CAFZ01000003">
    <property type="protein sequence ID" value="CCA66535.1"/>
    <property type="molecule type" value="Genomic_DNA"/>
</dbReference>
<organism evidence="1 2">
    <name type="scientific">Serendipita indica (strain DSM 11827)</name>
    <name type="common">Root endophyte fungus</name>
    <name type="synonym">Piriformospora indica</name>
    <dbReference type="NCBI Taxonomy" id="1109443"/>
    <lineage>
        <taxon>Eukaryota</taxon>
        <taxon>Fungi</taxon>
        <taxon>Dikarya</taxon>
        <taxon>Basidiomycota</taxon>
        <taxon>Agaricomycotina</taxon>
        <taxon>Agaricomycetes</taxon>
        <taxon>Sebacinales</taxon>
        <taxon>Serendipitaceae</taxon>
        <taxon>Serendipita</taxon>
    </lineage>
</organism>
<name>G4T5E1_SERID</name>
<keyword evidence="2" id="KW-1185">Reference proteome</keyword>